<proteinExistence type="predicted"/>
<evidence type="ECO:0000259" key="1">
    <source>
        <dbReference type="Pfam" id="PF17667"/>
    </source>
</evidence>
<gene>
    <name evidence="2" type="ORF">BGT96224V2_LOCUS7</name>
</gene>
<dbReference type="InterPro" id="IPR040976">
    <property type="entry name" value="Pkinase_fungal"/>
</dbReference>
<name>A0A381L1Z3_BLUGR</name>
<accession>A0A381L1Z3</accession>
<organism evidence="2">
    <name type="scientific">Blumeria graminis f. sp. tritici 96224</name>
    <dbReference type="NCBI Taxonomy" id="1268274"/>
    <lineage>
        <taxon>Eukaryota</taxon>
        <taxon>Fungi</taxon>
        <taxon>Dikarya</taxon>
        <taxon>Ascomycota</taxon>
        <taxon>Pezizomycotina</taxon>
        <taxon>Leotiomycetes</taxon>
        <taxon>Erysiphales</taxon>
        <taxon>Erysiphaceae</taxon>
        <taxon>Blumeria</taxon>
    </lineage>
</organism>
<dbReference type="Pfam" id="PF17667">
    <property type="entry name" value="Pkinase_fungal"/>
    <property type="match status" value="1"/>
</dbReference>
<sequence length="76" mass="8496">MSAEELGIDTSVRHERGQTIITVTDANTQEPRTLILEAEPFFAQRAIVSRGTACYRALDGTFVVKISWRAVDRLSE</sequence>
<reference evidence="2" key="1">
    <citation type="submission" date="2018-07" db="EMBL/GenBank/DDBJ databases">
        <authorList>
            <person name="Quirk P.G."/>
            <person name="Krulwich T.A."/>
        </authorList>
    </citation>
    <scope>NUCLEOTIDE SEQUENCE</scope>
    <source>
        <strain evidence="2">96224</strain>
    </source>
</reference>
<dbReference type="AlphaFoldDB" id="A0A381L1Z3"/>
<feature type="non-terminal residue" evidence="2">
    <location>
        <position position="76"/>
    </location>
</feature>
<feature type="domain" description="Fungal-type protein kinase" evidence="1">
    <location>
        <begin position="1"/>
        <end position="76"/>
    </location>
</feature>
<evidence type="ECO:0000313" key="2">
    <source>
        <dbReference type="EMBL" id="SUZ07512.1"/>
    </source>
</evidence>
<dbReference type="EMBL" id="UIGY01000001">
    <property type="protein sequence ID" value="SUZ07512.1"/>
    <property type="molecule type" value="Genomic_DNA"/>
</dbReference>
<protein>
    <submittedName>
        <fullName evidence="2">Bgt-20885</fullName>
    </submittedName>
</protein>